<dbReference type="RefSeq" id="WP_141445805.1">
    <property type="nucleotide sequence ID" value="NZ_CP041217.1"/>
</dbReference>
<dbReference type="Proteomes" id="UP000316968">
    <property type="component" value="Chromosome"/>
</dbReference>
<protein>
    <submittedName>
        <fullName evidence="3">LLM class flavin-dependent oxidoreductase</fullName>
    </submittedName>
</protein>
<dbReference type="EMBL" id="CP041217">
    <property type="protein sequence ID" value="QDH19416.1"/>
    <property type="molecule type" value="Genomic_DNA"/>
</dbReference>
<dbReference type="OrthoDB" id="9780518at2"/>
<keyword evidence="4" id="KW-1185">Reference proteome</keyword>
<evidence type="ECO:0000313" key="3">
    <source>
        <dbReference type="EMBL" id="QDH19416.1"/>
    </source>
</evidence>
<dbReference type="InterPro" id="IPR019949">
    <property type="entry name" value="CmoO-like"/>
</dbReference>
<evidence type="ECO:0000259" key="2">
    <source>
        <dbReference type="Pfam" id="PF00296"/>
    </source>
</evidence>
<dbReference type="Gene3D" id="3.20.20.30">
    <property type="entry name" value="Luciferase-like domain"/>
    <property type="match status" value="1"/>
</dbReference>
<dbReference type="InterPro" id="IPR036661">
    <property type="entry name" value="Luciferase-like_sf"/>
</dbReference>
<organism evidence="3 4">
    <name type="scientific">Saccharibacillus brassicae</name>
    <dbReference type="NCBI Taxonomy" id="2583377"/>
    <lineage>
        <taxon>Bacteria</taxon>
        <taxon>Bacillati</taxon>
        <taxon>Bacillota</taxon>
        <taxon>Bacilli</taxon>
        <taxon>Bacillales</taxon>
        <taxon>Paenibacillaceae</taxon>
        <taxon>Saccharibacillus</taxon>
    </lineage>
</organism>
<dbReference type="GO" id="GO:0016705">
    <property type="term" value="F:oxidoreductase activity, acting on paired donors, with incorporation or reduction of molecular oxygen"/>
    <property type="evidence" value="ECO:0007669"/>
    <property type="project" value="InterPro"/>
</dbReference>
<dbReference type="AlphaFoldDB" id="A0A4Y6UST3"/>
<dbReference type="PANTHER" id="PTHR30137:SF20">
    <property type="entry name" value="N-ACETYL-S-ALKYLCYSTEINE MONOOXYGENASE"/>
    <property type="match status" value="1"/>
</dbReference>
<gene>
    <name evidence="3" type="ORF">FFV09_00210</name>
</gene>
<dbReference type="SUPFAM" id="SSF51679">
    <property type="entry name" value="Bacterial luciferase-like"/>
    <property type="match status" value="1"/>
</dbReference>
<feature type="domain" description="Luciferase-like" evidence="2">
    <location>
        <begin position="6"/>
        <end position="309"/>
    </location>
</feature>
<evidence type="ECO:0000256" key="1">
    <source>
        <dbReference type="ARBA" id="ARBA00007789"/>
    </source>
</evidence>
<reference evidence="3 4" key="1">
    <citation type="submission" date="2019-06" db="EMBL/GenBank/DDBJ databases">
        <title>Saccharibacillus brassicae sp. nov., an endophytic bacterium isolated from Chinese cabbage seeds (Brassica pekinensis).</title>
        <authorList>
            <person name="Jiang L."/>
            <person name="Lee J."/>
            <person name="Kim S.W."/>
        </authorList>
    </citation>
    <scope>NUCLEOTIDE SEQUENCE [LARGE SCALE GENOMIC DNA]</scope>
    <source>
        <strain evidence="4">KCTC 43072 / ATSA2</strain>
    </source>
</reference>
<evidence type="ECO:0000313" key="4">
    <source>
        <dbReference type="Proteomes" id="UP000316968"/>
    </source>
</evidence>
<dbReference type="Pfam" id="PF00296">
    <property type="entry name" value="Bac_luciferase"/>
    <property type="match status" value="1"/>
</dbReference>
<dbReference type="InterPro" id="IPR050766">
    <property type="entry name" value="Bact_Lucif_Oxidored"/>
</dbReference>
<comment type="similarity">
    <text evidence="1">To bacterial alkanal monooxygenase alpha and beta chains.</text>
</comment>
<name>A0A4Y6UST3_SACBS</name>
<dbReference type="NCBIfam" id="TIGR03558">
    <property type="entry name" value="oxido_grp_1"/>
    <property type="match status" value="1"/>
</dbReference>
<dbReference type="GO" id="GO:0005829">
    <property type="term" value="C:cytosol"/>
    <property type="evidence" value="ECO:0007669"/>
    <property type="project" value="TreeGrafter"/>
</dbReference>
<dbReference type="PANTHER" id="PTHR30137">
    <property type="entry name" value="LUCIFERASE-LIKE MONOOXYGENASE"/>
    <property type="match status" value="1"/>
</dbReference>
<sequence>MGIRLGILDQTLLYEQGTPEQALRDTVELARLADRLGYHRFWVSEHHDSRGVAGSSPEVLAAYVLASTERIRVGSGGVMLQHYSPYKVAENFNVLAALAPGRLDLGIGRAPGGLPRSTLALRRGAQEEDASLEGRLSELRDYLHGVEPGADSPLAGLRAEPVPAQPARLYVLGASADSADLAARLGLPYAFSLFINGDLDQAVDSLRRYRERFVPAAAGSRPESILAVSAALADTDEEAVGIAAESDLFRVFLAGGRKITIGDRERAEEFGQQSGEAYRIEHIRSPLIRGSAETVGRRLREAAERSGADELVVTSPIRELSKQLRSYELLHAYFAESGGERTGIRQAATAQGD</sequence>
<dbReference type="InterPro" id="IPR011251">
    <property type="entry name" value="Luciferase-like_dom"/>
</dbReference>
<accession>A0A4Y6UST3</accession>
<proteinExistence type="predicted"/>
<dbReference type="KEGG" id="saca:FFV09_00210"/>